<dbReference type="PRINTS" id="PR00039">
    <property type="entry name" value="HTHLYSR"/>
</dbReference>
<dbReference type="InterPro" id="IPR050176">
    <property type="entry name" value="LTTR"/>
</dbReference>
<evidence type="ECO:0000256" key="3">
    <source>
        <dbReference type="ARBA" id="ARBA00023125"/>
    </source>
</evidence>
<dbReference type="Gene3D" id="3.40.190.10">
    <property type="entry name" value="Periplasmic binding protein-like II"/>
    <property type="match status" value="1"/>
</dbReference>
<dbReference type="CDD" id="cd05466">
    <property type="entry name" value="PBP2_LTTR_substrate"/>
    <property type="match status" value="1"/>
</dbReference>
<dbReference type="EMBL" id="JADIKE010000030">
    <property type="protein sequence ID" value="MBM7124926.1"/>
    <property type="molecule type" value="Genomic_DNA"/>
</dbReference>
<keyword evidence="7" id="KW-1185">Reference proteome</keyword>
<protein>
    <submittedName>
        <fullName evidence="6">LysR family transcriptional regulator</fullName>
    </submittedName>
</protein>
<dbReference type="SUPFAM" id="SSF53850">
    <property type="entry name" value="Periplasmic binding protein-like II"/>
    <property type="match status" value="1"/>
</dbReference>
<dbReference type="PROSITE" id="PS50931">
    <property type="entry name" value="HTH_LYSR"/>
    <property type="match status" value="1"/>
</dbReference>
<keyword evidence="4" id="KW-0804">Transcription</keyword>
<dbReference type="Pfam" id="PF00126">
    <property type="entry name" value="HTH_1"/>
    <property type="match status" value="1"/>
</dbReference>
<dbReference type="Gene3D" id="1.10.10.10">
    <property type="entry name" value="Winged helix-like DNA-binding domain superfamily/Winged helix DNA-binding domain"/>
    <property type="match status" value="1"/>
</dbReference>
<dbReference type="RefSeq" id="WP_204680454.1">
    <property type="nucleotide sequence ID" value="NZ_BSNR01000005.1"/>
</dbReference>
<organism evidence="6 7">
    <name type="scientific">Dyella flava</name>
    <dbReference type="NCBI Taxonomy" id="1920170"/>
    <lineage>
        <taxon>Bacteria</taxon>
        <taxon>Pseudomonadati</taxon>
        <taxon>Pseudomonadota</taxon>
        <taxon>Gammaproteobacteria</taxon>
        <taxon>Lysobacterales</taxon>
        <taxon>Rhodanobacteraceae</taxon>
        <taxon>Dyella</taxon>
    </lineage>
</organism>
<name>A0ABS2K0Z4_9GAMM</name>
<dbReference type="InterPro" id="IPR005119">
    <property type="entry name" value="LysR_subst-bd"/>
</dbReference>
<comment type="caution">
    <text evidence="6">The sequence shown here is derived from an EMBL/GenBank/DDBJ whole genome shotgun (WGS) entry which is preliminary data.</text>
</comment>
<evidence type="ECO:0000313" key="6">
    <source>
        <dbReference type="EMBL" id="MBM7124926.1"/>
    </source>
</evidence>
<dbReference type="PANTHER" id="PTHR30579:SF8">
    <property type="entry name" value="HTH-TYPE TRANSCRIPTIONAL REGULATOR HDFR"/>
    <property type="match status" value="1"/>
</dbReference>
<evidence type="ECO:0000256" key="1">
    <source>
        <dbReference type="ARBA" id="ARBA00009437"/>
    </source>
</evidence>
<dbReference type="InterPro" id="IPR036390">
    <property type="entry name" value="WH_DNA-bd_sf"/>
</dbReference>
<dbReference type="Proteomes" id="UP001430149">
    <property type="component" value="Unassembled WGS sequence"/>
</dbReference>
<sequence>MDIAQARTFLEIVKTGSFVSAASNLNLTQTAVSARIRVLEDELNQPLFVRGKTGARLTPAGEQFFRFATTMVQTWERARKSVALPQGRETVVTVGAEFNLWDPFLRNWLVWMRENCPEFVVSARIDDARQLIERVQEGVLDIAIVYLAPQRPGLIVELLYEDKLVMARATSSDGKPPSHPEDHIRIDWGDAFAASHQAAFPDQPNPAISISYGPLALDYILALGGSGYFRKSFVQRYIDSGKLELVPGSPEFSYSAYVVHSTSADTALMDRIRVGLRTASPKASS</sequence>
<gene>
    <name evidence="6" type="ORF">ISP19_05990</name>
</gene>
<reference evidence="6" key="1">
    <citation type="submission" date="2020-10" db="EMBL/GenBank/DDBJ databases">
        <title>Phylogeny of dyella-like bacteria.</title>
        <authorList>
            <person name="Fu J."/>
        </authorList>
    </citation>
    <scope>NUCLEOTIDE SEQUENCE</scope>
    <source>
        <strain evidence="6">DHOC52</strain>
    </source>
</reference>
<evidence type="ECO:0000259" key="5">
    <source>
        <dbReference type="PROSITE" id="PS50931"/>
    </source>
</evidence>
<dbReference type="PANTHER" id="PTHR30579">
    <property type="entry name" value="TRANSCRIPTIONAL REGULATOR"/>
    <property type="match status" value="1"/>
</dbReference>
<comment type="similarity">
    <text evidence="1">Belongs to the LysR transcriptional regulatory family.</text>
</comment>
<dbReference type="Pfam" id="PF03466">
    <property type="entry name" value="LysR_substrate"/>
    <property type="match status" value="1"/>
</dbReference>
<evidence type="ECO:0000256" key="2">
    <source>
        <dbReference type="ARBA" id="ARBA00023015"/>
    </source>
</evidence>
<dbReference type="SUPFAM" id="SSF46785">
    <property type="entry name" value="Winged helix' DNA-binding domain"/>
    <property type="match status" value="1"/>
</dbReference>
<keyword evidence="3" id="KW-0238">DNA-binding</keyword>
<dbReference type="InterPro" id="IPR036388">
    <property type="entry name" value="WH-like_DNA-bd_sf"/>
</dbReference>
<dbReference type="InterPro" id="IPR000847">
    <property type="entry name" value="LysR_HTH_N"/>
</dbReference>
<evidence type="ECO:0000313" key="7">
    <source>
        <dbReference type="Proteomes" id="UP001430149"/>
    </source>
</evidence>
<proteinExistence type="inferred from homology"/>
<accession>A0ABS2K0Z4</accession>
<evidence type="ECO:0000256" key="4">
    <source>
        <dbReference type="ARBA" id="ARBA00023163"/>
    </source>
</evidence>
<feature type="domain" description="HTH lysR-type" evidence="5">
    <location>
        <begin position="1"/>
        <end position="58"/>
    </location>
</feature>
<keyword evidence="2" id="KW-0805">Transcription regulation</keyword>